<feature type="compositionally biased region" description="Basic and acidic residues" evidence="13">
    <location>
        <begin position="1045"/>
        <end position="1107"/>
    </location>
</feature>
<dbReference type="InterPro" id="IPR050390">
    <property type="entry name" value="C5-Methyltransferase"/>
</dbReference>
<feature type="domain" description="PHD-type" evidence="16">
    <location>
        <begin position="1170"/>
        <end position="1302"/>
    </location>
</feature>
<dbReference type="FunFam" id="3.40.50.150:FF:000008">
    <property type="entry name" value="DNA (Cytosine-5)-methyltransferase 3A isoform X1"/>
    <property type="match status" value="1"/>
</dbReference>
<accession>A0AAW1E0E5</accession>
<comment type="subcellular location">
    <subcellularLocation>
        <location evidence="1">Nucleus</location>
    </subcellularLocation>
</comment>
<dbReference type="Gene3D" id="2.30.30.140">
    <property type="match status" value="1"/>
</dbReference>
<evidence type="ECO:0000256" key="12">
    <source>
        <dbReference type="PROSITE-ProRule" id="PRU01016"/>
    </source>
</evidence>
<dbReference type="PANTHER" id="PTHR23068:SF53">
    <property type="entry name" value="DNA (CYTOSINE-5-)-METHYLTRANSFERASE"/>
    <property type="match status" value="1"/>
</dbReference>
<organism evidence="17 18">
    <name type="scientific">Zoarces viviparus</name>
    <name type="common">Viviparous eelpout</name>
    <name type="synonym">Blennius viviparus</name>
    <dbReference type="NCBI Taxonomy" id="48416"/>
    <lineage>
        <taxon>Eukaryota</taxon>
        <taxon>Metazoa</taxon>
        <taxon>Chordata</taxon>
        <taxon>Craniata</taxon>
        <taxon>Vertebrata</taxon>
        <taxon>Euteleostomi</taxon>
        <taxon>Actinopterygii</taxon>
        <taxon>Neopterygii</taxon>
        <taxon>Teleostei</taxon>
        <taxon>Neoteleostei</taxon>
        <taxon>Acanthomorphata</taxon>
        <taxon>Eupercaria</taxon>
        <taxon>Perciformes</taxon>
        <taxon>Cottioidei</taxon>
        <taxon>Zoarcales</taxon>
        <taxon>Zoarcidae</taxon>
        <taxon>Zoarcinae</taxon>
        <taxon>Zoarces</taxon>
    </lineage>
</organism>
<dbReference type="Proteomes" id="UP001488805">
    <property type="component" value="Unassembled WGS sequence"/>
</dbReference>
<name>A0AAW1E0E5_ZOAVI</name>
<keyword evidence="6 12" id="KW-0949">S-adenosyl-L-methionine</keyword>
<dbReference type="GO" id="GO:0051718">
    <property type="term" value="F:DNA (cytosine-5-)-methyltransferase activity, acting on CpG substrates"/>
    <property type="evidence" value="ECO:0007669"/>
    <property type="project" value="TreeGrafter"/>
</dbReference>
<dbReference type="GO" id="GO:0003677">
    <property type="term" value="F:DNA binding"/>
    <property type="evidence" value="ECO:0007669"/>
    <property type="project" value="UniProtKB-KW"/>
</dbReference>
<keyword evidence="5 12" id="KW-0808">Transferase</keyword>
<dbReference type="InterPro" id="IPR001715">
    <property type="entry name" value="CH_dom"/>
</dbReference>
<dbReference type="GO" id="GO:0005634">
    <property type="term" value="C:nucleus"/>
    <property type="evidence" value="ECO:0007669"/>
    <property type="project" value="UniProtKB-SubCell"/>
</dbReference>
<feature type="compositionally biased region" description="Low complexity" evidence="13">
    <location>
        <begin position="1007"/>
        <end position="1025"/>
    </location>
</feature>
<evidence type="ECO:0000256" key="7">
    <source>
        <dbReference type="ARBA" id="ARBA00022723"/>
    </source>
</evidence>
<dbReference type="InterPro" id="IPR001525">
    <property type="entry name" value="C5_MeTfrase"/>
</dbReference>
<feature type="domain" description="PWWP" evidence="15">
    <location>
        <begin position="863"/>
        <end position="918"/>
    </location>
</feature>
<dbReference type="InterPro" id="IPR029063">
    <property type="entry name" value="SAM-dependent_MTases_sf"/>
</dbReference>
<dbReference type="EC" id="2.1.1.37" evidence="2"/>
<dbReference type="PROSITE" id="PS00094">
    <property type="entry name" value="C5_MTASE_1"/>
    <property type="match status" value="1"/>
</dbReference>
<evidence type="ECO:0000256" key="6">
    <source>
        <dbReference type="ARBA" id="ARBA00022691"/>
    </source>
</evidence>
<feature type="compositionally biased region" description="Basic residues" evidence="13">
    <location>
        <begin position="1108"/>
        <end position="1120"/>
    </location>
</feature>
<dbReference type="Pfam" id="PF00307">
    <property type="entry name" value="CH"/>
    <property type="match status" value="1"/>
</dbReference>
<dbReference type="PANTHER" id="PTHR23068">
    <property type="entry name" value="DNA CYTOSINE-5- -METHYLTRANSFERASE 3-RELATED"/>
    <property type="match status" value="1"/>
</dbReference>
<feature type="region of interest" description="Disordered" evidence="13">
    <location>
        <begin position="759"/>
        <end position="781"/>
    </location>
</feature>
<dbReference type="GO" id="GO:0000122">
    <property type="term" value="P:negative regulation of transcription by RNA polymerase II"/>
    <property type="evidence" value="ECO:0007669"/>
    <property type="project" value="TreeGrafter"/>
</dbReference>
<dbReference type="Gene3D" id="1.10.418.10">
    <property type="entry name" value="Calponin-like domain"/>
    <property type="match status" value="1"/>
</dbReference>
<dbReference type="InterPro" id="IPR036872">
    <property type="entry name" value="CH_dom_sf"/>
</dbReference>
<evidence type="ECO:0000259" key="14">
    <source>
        <dbReference type="PROSITE" id="PS50021"/>
    </source>
</evidence>
<comment type="similarity">
    <text evidence="12">Belongs to the class I-like SAM-binding methyltransferase superfamily. C5-methyltransferase family.</text>
</comment>
<gene>
    <name evidence="17" type="ORF">VZT92_025911</name>
</gene>
<protein>
    <recommendedName>
        <fullName evidence="2">DNA (cytosine-5-)-methyltransferase</fullName>
        <ecNumber evidence="2">2.1.1.37</ecNumber>
    </recommendedName>
</protein>
<keyword evidence="7" id="KW-0479">Metal-binding</keyword>
<dbReference type="PROSITE" id="PS51679">
    <property type="entry name" value="SAM_MT_C5"/>
    <property type="match status" value="1"/>
</dbReference>
<evidence type="ECO:0000256" key="1">
    <source>
        <dbReference type="ARBA" id="ARBA00004123"/>
    </source>
</evidence>
<dbReference type="Pfam" id="PF21255">
    <property type="entry name" value="DNMT3_ADD_GATA1-like"/>
    <property type="match status" value="1"/>
</dbReference>
<evidence type="ECO:0000313" key="18">
    <source>
        <dbReference type="Proteomes" id="UP001488805"/>
    </source>
</evidence>
<dbReference type="InterPro" id="IPR025766">
    <property type="entry name" value="ADD"/>
</dbReference>
<dbReference type="Pfam" id="PF00855">
    <property type="entry name" value="PWWP"/>
    <property type="match status" value="1"/>
</dbReference>
<feature type="region of interest" description="Disordered" evidence="13">
    <location>
        <begin position="126"/>
        <end position="175"/>
    </location>
</feature>
<keyword evidence="3" id="KW-0678">Repressor</keyword>
<dbReference type="SUPFAM" id="SSF53335">
    <property type="entry name" value="S-adenosyl-L-methionine-dependent methyltransferases"/>
    <property type="match status" value="1"/>
</dbReference>
<keyword evidence="9" id="KW-0862">Zinc</keyword>
<proteinExistence type="inferred from homology"/>
<evidence type="ECO:0000256" key="13">
    <source>
        <dbReference type="SAM" id="MobiDB-lite"/>
    </source>
</evidence>
<feature type="region of interest" description="Disordered" evidence="13">
    <location>
        <begin position="980"/>
        <end position="1135"/>
    </location>
</feature>
<dbReference type="SUPFAM" id="SSF63748">
    <property type="entry name" value="Tudor/PWWP/MBT"/>
    <property type="match status" value="1"/>
</dbReference>
<evidence type="ECO:0000256" key="10">
    <source>
        <dbReference type="ARBA" id="ARBA00023125"/>
    </source>
</evidence>
<comment type="caution">
    <text evidence="17">The sequence shown here is derived from an EMBL/GenBank/DDBJ whole genome shotgun (WGS) entry which is preliminary data.</text>
</comment>
<evidence type="ECO:0000259" key="15">
    <source>
        <dbReference type="PROSITE" id="PS50812"/>
    </source>
</evidence>
<feature type="active site" evidence="12">
    <location>
        <position position="1398"/>
    </location>
</feature>
<keyword evidence="11" id="KW-0539">Nucleus</keyword>
<dbReference type="Gene3D" id="1.10.720.50">
    <property type="entry name" value="PWWP, helical domain"/>
    <property type="match status" value="1"/>
</dbReference>
<dbReference type="InterPro" id="IPR000313">
    <property type="entry name" value="PWWP_dom"/>
</dbReference>
<keyword evidence="8" id="KW-0863">Zinc-finger</keyword>
<evidence type="ECO:0000256" key="11">
    <source>
        <dbReference type="ARBA" id="ARBA00023242"/>
    </source>
</evidence>
<dbReference type="InterPro" id="IPR040552">
    <property type="entry name" value="DNMT3_ADD_GATA1-like"/>
</dbReference>
<evidence type="ECO:0000256" key="3">
    <source>
        <dbReference type="ARBA" id="ARBA00022491"/>
    </source>
</evidence>
<reference evidence="17 18" key="1">
    <citation type="journal article" date="2024" name="Genome Biol. Evol.">
        <title>Chromosome-level genome assembly of the viviparous eelpout Zoarces viviparus.</title>
        <authorList>
            <person name="Fuhrmann N."/>
            <person name="Brasseur M.V."/>
            <person name="Bakowski C.E."/>
            <person name="Podsiadlowski L."/>
            <person name="Prost S."/>
            <person name="Krehenwinkel H."/>
            <person name="Mayer C."/>
        </authorList>
    </citation>
    <scope>NUCLEOTIDE SEQUENCE [LARGE SCALE GENOMIC DNA]</scope>
    <source>
        <strain evidence="17">NO-MEL_2022_Ind0_liver</strain>
    </source>
</reference>
<feature type="compositionally biased region" description="Polar residues" evidence="13">
    <location>
        <begin position="145"/>
        <end position="155"/>
    </location>
</feature>
<dbReference type="PROSITE" id="PS50021">
    <property type="entry name" value="CH"/>
    <property type="match status" value="1"/>
</dbReference>
<dbReference type="Pfam" id="PF00145">
    <property type="entry name" value="DNA_methylase"/>
    <property type="match status" value="1"/>
</dbReference>
<keyword evidence="4 12" id="KW-0489">Methyltransferase</keyword>
<evidence type="ECO:0000256" key="5">
    <source>
        <dbReference type="ARBA" id="ARBA00022679"/>
    </source>
</evidence>
<dbReference type="Gene3D" id="3.40.50.150">
    <property type="entry name" value="Vaccinia Virus protein VP39"/>
    <property type="match status" value="2"/>
</dbReference>
<dbReference type="Pfam" id="PF17980">
    <property type="entry name" value="ADD_DNMT3"/>
    <property type="match status" value="1"/>
</dbReference>
<feature type="region of interest" description="Disordered" evidence="13">
    <location>
        <begin position="1609"/>
        <end position="1628"/>
    </location>
</feature>
<evidence type="ECO:0000256" key="4">
    <source>
        <dbReference type="ARBA" id="ARBA00022603"/>
    </source>
</evidence>
<feature type="domain" description="Calponin-homology (CH)" evidence="14">
    <location>
        <begin position="14"/>
        <end position="116"/>
    </location>
</feature>
<dbReference type="InterPro" id="IPR049554">
    <property type="entry name" value="DNMT3_ADD_PHD"/>
</dbReference>
<dbReference type="InterPro" id="IPR018117">
    <property type="entry name" value="C5_DNA_meth_AS"/>
</dbReference>
<dbReference type="GO" id="GO:0008270">
    <property type="term" value="F:zinc ion binding"/>
    <property type="evidence" value="ECO:0007669"/>
    <property type="project" value="UniProtKB-KW"/>
</dbReference>
<dbReference type="SUPFAM" id="SSF47576">
    <property type="entry name" value="Calponin-homology domain, CH-domain"/>
    <property type="match status" value="1"/>
</dbReference>
<evidence type="ECO:0000256" key="8">
    <source>
        <dbReference type="ARBA" id="ARBA00022771"/>
    </source>
</evidence>
<keyword evidence="10" id="KW-0238">DNA-binding</keyword>
<evidence type="ECO:0000256" key="2">
    <source>
        <dbReference type="ARBA" id="ARBA00011975"/>
    </source>
</evidence>
<dbReference type="GO" id="GO:0032259">
    <property type="term" value="P:methylation"/>
    <property type="evidence" value="ECO:0007669"/>
    <property type="project" value="UniProtKB-KW"/>
</dbReference>
<dbReference type="EMBL" id="JBCEZU010000586">
    <property type="protein sequence ID" value="KAK9515250.1"/>
    <property type="molecule type" value="Genomic_DNA"/>
</dbReference>
<sequence length="1628" mass="182298">MEVAVNVYSLNPEQPICHELLAWLNETLQTSFTEVEQICTGAAYCQMMDWLFPKSMDLSRVQFQSNNAMDTIHNYSLLHAAFRKVGVVRCIPTGPLMKKDAAVALTFLHWFKTFFDRNINRNRKYNPLEARGGRSMVPDSDDHSSQAPPQKQQISVKADGNTAEEPTTEKPTEHLNKNADVIVLISDDDDDLTVELETKKMETTVEEEPQEKKSEPAAAVDKINEGSTDTLSCFIRRYCSGNGHTHLNTSTDTQVSGPSVSAILGPIHPTDILVACSVTPFCLYLYVGVALDGVQNTSVILVGYFDQSSGVSVVRPLLILQMSVDAVDPQTLEHTDTDTTTSTADADACLLIETLKKSGLLLSKVVAFYCNAPHPAVSRVFVSMLQAYNPKLVSLCGLPGVAVRACQAGLLASFSCVVDLVRDIHYHYHTNPPVGDSLKGLFSEPYNPSQPISAQCLFIIQAVQGIVCSWRPLVEYFKSVKPAEDADRIRTQLLDHEVKLRFIFLSHMLEPLQALQRLQQSGNAVAAELQLTAALVHSYASNVLRPNTAERFFRKRDPSVLQQWTELLPITEVHVGARAREFLWATAVVDLGEKERWDFMKDAAAFYKAALKCLVESLPENLGEVALTNINRVLKHSENINANRLSSYVLSELGSELALFKYGLSETQQLAEDYRKFIKTVKVERCWAKMLNATTPYSALRRLLLTALALPSSLDRTQVFAKVFNTLPPTKETPEASPQLCSLAEIPCISKLKQFVQASNGDKKDKETSSEDDERVEGKPGLHLLSKCSSGMEDSDCTDNSSDVVDVTEDSKISGSRRLLQTESERTPQSAFVEICDDDDDNDDRCVISTNRPPNYVELLDVTGELVWGQVEGFSPWPAVIIPCREGIQLTECRMVEWYGQNMSSQVSIHDLKPFAAFTQHFCSNSFAILVTYREALFLSLQEAALRCKKDFSECVGDRDELLKQMLDWAFGGFQPTGSDKLKPTAATNDVTKTNRPKVKLKSFLKPNSYHPPLSSSSPTSRNSNTIDTEPEEHSTPISKPSRNSTEKLSHRGRDGKSALEDGFDSAKKSPKGLMKEKQSRGEMGKQAKGGWEGERESWRTRWEKAKGKVKGGKAQKKKIGPFDGSDNDTSPNFLPNKKRTIAKSYNKVNEATSIYTQPDQKLREVTVRRIVDMKLDIDGFCLCCGTEDVEIFHPLFKGSLCTECKDNLTETLYRYDDDGYQSYCTICCYGLEVIMCGNDSCCRSYCTDCLSILVGPRTFESLTLLDPWICYLCQPHRPHRALIPREDWSIRVQELFANNSAMEFEPHRVYPSIPANLRRPIRVLSLFDGIATGYLVLKDLGFKVEKYVASEVCEDSLAVSAVNHDGKVIDIGDARFITQEHIDQWGPFDLLIGGSPCNDLSIVNPFRKGIYEGTGRLFFDYYRILQLLKPKEEDPRPFFWLFENVVCMNTHDKVNICRFLECNPVLVNAVKVSPAHRARCFWGNIPGMSRPITASQNDKLNLQDCLEIGREARVSKVRTITTNSNSLRQGKGDSSLLPVLHNGKEDILWITELEKIFGFPKHYTDVRNMNRQQRQKVLGKAWSVPVIRHLFAPLKDYFACEELLPLTTSNPAPSPPSPASPELQQLR</sequence>
<evidence type="ECO:0000313" key="17">
    <source>
        <dbReference type="EMBL" id="KAK9515250.1"/>
    </source>
</evidence>
<dbReference type="PROSITE" id="PS50812">
    <property type="entry name" value="PWWP"/>
    <property type="match status" value="1"/>
</dbReference>
<evidence type="ECO:0000256" key="9">
    <source>
        <dbReference type="ARBA" id="ARBA00022833"/>
    </source>
</evidence>
<dbReference type="PROSITE" id="PS51533">
    <property type="entry name" value="ADD"/>
    <property type="match status" value="1"/>
</dbReference>
<keyword evidence="18" id="KW-1185">Reference proteome</keyword>
<evidence type="ECO:0000259" key="16">
    <source>
        <dbReference type="PROSITE" id="PS51533"/>
    </source>
</evidence>